<keyword evidence="4" id="KW-0808">Transferase</keyword>
<comment type="catalytic activity">
    <reaction evidence="1">
        <text>ATP + protein L-histidine = ADP + protein N-phospho-L-histidine.</text>
        <dbReference type="EC" id="2.7.13.3"/>
    </reaction>
</comment>
<dbReference type="InterPro" id="IPR036890">
    <property type="entry name" value="HATPase_C_sf"/>
</dbReference>
<evidence type="ECO:0000256" key="1">
    <source>
        <dbReference type="ARBA" id="ARBA00000085"/>
    </source>
</evidence>
<accession>A0A2K3UYI5</accession>
<reference evidence="7 8" key="1">
    <citation type="submission" date="2018-01" db="EMBL/GenBank/DDBJ databases">
        <title>Deinococcus koreensis sp. nov., a radiation-resistant bacterium isolated from river water.</title>
        <authorList>
            <person name="Choi A."/>
        </authorList>
    </citation>
    <scope>NUCLEOTIDE SEQUENCE [LARGE SCALE GENOMIC DNA]</scope>
    <source>
        <strain evidence="7 8">SJW1-2</strain>
    </source>
</reference>
<evidence type="ECO:0000313" key="8">
    <source>
        <dbReference type="Proteomes" id="UP000236379"/>
    </source>
</evidence>
<comment type="caution">
    <text evidence="7">The sequence shown here is derived from an EMBL/GenBank/DDBJ whole genome shotgun (WGS) entry which is preliminary data.</text>
</comment>
<dbReference type="InterPro" id="IPR003594">
    <property type="entry name" value="HATPase_dom"/>
</dbReference>
<dbReference type="GO" id="GO:0004673">
    <property type="term" value="F:protein histidine kinase activity"/>
    <property type="evidence" value="ECO:0007669"/>
    <property type="project" value="UniProtKB-EC"/>
</dbReference>
<organism evidence="7 8">
    <name type="scientific">Deinococcus koreensis</name>
    <dbReference type="NCBI Taxonomy" id="2054903"/>
    <lineage>
        <taxon>Bacteria</taxon>
        <taxon>Thermotogati</taxon>
        <taxon>Deinococcota</taxon>
        <taxon>Deinococci</taxon>
        <taxon>Deinococcales</taxon>
        <taxon>Deinococcaceae</taxon>
        <taxon>Deinococcus</taxon>
    </lineage>
</organism>
<dbReference type="EC" id="2.7.13.3" evidence="2"/>
<evidence type="ECO:0000256" key="4">
    <source>
        <dbReference type="ARBA" id="ARBA00022679"/>
    </source>
</evidence>
<dbReference type="Pfam" id="PF02518">
    <property type="entry name" value="HATPase_c"/>
    <property type="match status" value="1"/>
</dbReference>
<dbReference type="InterPro" id="IPR052162">
    <property type="entry name" value="Sensor_kinase/Photoreceptor"/>
</dbReference>
<sequence>MRLAICRRIVEHHGGRLWLESVPGQGSTFHFTLPAVPPHP</sequence>
<evidence type="ECO:0000256" key="5">
    <source>
        <dbReference type="ARBA" id="ARBA00022777"/>
    </source>
</evidence>
<dbReference type="Gene3D" id="3.30.565.10">
    <property type="entry name" value="Histidine kinase-like ATPase, C-terminal domain"/>
    <property type="match status" value="1"/>
</dbReference>
<feature type="domain" description="Histidine kinase/HSP90-like ATPase" evidence="6">
    <location>
        <begin position="3"/>
        <end position="35"/>
    </location>
</feature>
<gene>
    <name evidence="7" type="ORF">CVO96_09650</name>
</gene>
<protein>
    <recommendedName>
        <fullName evidence="2">histidine kinase</fullName>
        <ecNumber evidence="2">2.7.13.3</ecNumber>
    </recommendedName>
</protein>
<dbReference type="OrthoDB" id="9808408at2"/>
<keyword evidence="3" id="KW-0597">Phosphoprotein</keyword>
<evidence type="ECO:0000313" key="7">
    <source>
        <dbReference type="EMBL" id="PNY81602.1"/>
    </source>
</evidence>
<evidence type="ECO:0000256" key="2">
    <source>
        <dbReference type="ARBA" id="ARBA00012438"/>
    </source>
</evidence>
<proteinExistence type="predicted"/>
<name>A0A2K3UYI5_9DEIO</name>
<dbReference type="SUPFAM" id="SSF55874">
    <property type="entry name" value="ATPase domain of HSP90 chaperone/DNA topoisomerase II/histidine kinase"/>
    <property type="match status" value="1"/>
</dbReference>
<dbReference type="Proteomes" id="UP000236379">
    <property type="component" value="Unassembled WGS sequence"/>
</dbReference>
<dbReference type="EMBL" id="PPPD01000001">
    <property type="protein sequence ID" value="PNY81602.1"/>
    <property type="molecule type" value="Genomic_DNA"/>
</dbReference>
<dbReference type="PANTHER" id="PTHR43304:SF1">
    <property type="entry name" value="PAC DOMAIN-CONTAINING PROTEIN"/>
    <property type="match status" value="1"/>
</dbReference>
<evidence type="ECO:0000259" key="6">
    <source>
        <dbReference type="Pfam" id="PF02518"/>
    </source>
</evidence>
<dbReference type="AlphaFoldDB" id="A0A2K3UYI5"/>
<keyword evidence="5" id="KW-0418">Kinase</keyword>
<keyword evidence="8" id="KW-1185">Reference proteome</keyword>
<evidence type="ECO:0000256" key="3">
    <source>
        <dbReference type="ARBA" id="ARBA00022553"/>
    </source>
</evidence>
<dbReference type="PANTHER" id="PTHR43304">
    <property type="entry name" value="PHYTOCHROME-LIKE PROTEIN CPH1"/>
    <property type="match status" value="1"/>
</dbReference>